<dbReference type="Proteomes" id="UP001141183">
    <property type="component" value="Unassembled WGS sequence"/>
</dbReference>
<comment type="caution">
    <text evidence="1">The sequence shown here is derived from an EMBL/GenBank/DDBJ whole genome shotgun (WGS) entry which is preliminary data.</text>
</comment>
<accession>A0A9X3XNM2</accession>
<evidence type="ECO:0000313" key="1">
    <source>
        <dbReference type="EMBL" id="MDC4240919.1"/>
    </source>
</evidence>
<dbReference type="RefSeq" id="WP_272470413.1">
    <property type="nucleotide sequence ID" value="NZ_JAMRYU010000012.1"/>
</dbReference>
<evidence type="ECO:0000313" key="2">
    <source>
        <dbReference type="Proteomes" id="UP001141183"/>
    </source>
</evidence>
<sequence length="549" mass="65479">MEIERDVEKDIREYISDLNNKAIESNFNKIRSKYSDFTDFELLCYALVAIEFEFINDSFRLDSKHINAATNKTIIEWFIKMLLKRNIKKRKFEFNQSKYDKFYGIIADNTILCANYLLNDRFKQKYGIEKFLIEINEDNEYYFKRPIIIDELNCQDNYYYNSALNHEEKPLIIINAIYKYIINGKGNGLKEFLDLKEVDNEIYNLCKKSIEVDIDKIADRFSSEVFKNKNELISIIGAFVYLTVLNKVENEILSIKPMPIYENPIIVKFEKLVNYIKKLVDIDTKRIENIIRYFTIGENQKWAFNEYPLINIQNYILWTPSSFVMNDFQFSIVNGHYEKGVNIFDRDKTVSRKLVNNIANYFEQFKNIVVAKEVKYHERNHFYKGKELDSDIDVAIYDTISNSVLIIECKWTEKLFYKNAMYEKICKYVKEIYNKQVYKHQYYLNLKEENINYVFNNDERILNRPYYPIIEYIMVDKRVQLNSDNQHLLSEFNLYELVNNNSSNGILKLDDVISKIKILNTKVDYSVGNTISKIEYNGTKINNSIFNLI</sequence>
<reference evidence="1" key="1">
    <citation type="submission" date="2022-05" db="EMBL/GenBank/DDBJ databases">
        <title>Draft genome sequence of Clostridium tertium strain CP3 isolated from Peru.</title>
        <authorList>
            <person name="Hurtado R."/>
            <person name="Lima L."/>
            <person name="Sousa T."/>
            <person name="Jaiswal A.K."/>
            <person name="Tiwari S."/>
            <person name="Maturrano L."/>
            <person name="Brenig B."/>
            <person name="Azevedo V."/>
        </authorList>
    </citation>
    <scope>NUCLEOTIDE SEQUENCE</scope>
    <source>
        <strain evidence="1">CP3</strain>
    </source>
</reference>
<dbReference type="AlphaFoldDB" id="A0A9X3XNM2"/>
<gene>
    <name evidence="1" type="ORF">NE398_12200</name>
</gene>
<protein>
    <recommendedName>
        <fullName evidence="3">NERD domain-containing protein</fullName>
    </recommendedName>
</protein>
<evidence type="ECO:0008006" key="3">
    <source>
        <dbReference type="Google" id="ProtNLM"/>
    </source>
</evidence>
<organism evidence="1 2">
    <name type="scientific">Clostridium tertium</name>
    <dbReference type="NCBI Taxonomy" id="1559"/>
    <lineage>
        <taxon>Bacteria</taxon>
        <taxon>Bacillati</taxon>
        <taxon>Bacillota</taxon>
        <taxon>Clostridia</taxon>
        <taxon>Eubacteriales</taxon>
        <taxon>Clostridiaceae</taxon>
        <taxon>Clostridium</taxon>
    </lineage>
</organism>
<name>A0A9X3XNM2_9CLOT</name>
<dbReference type="EMBL" id="JAMRYU010000012">
    <property type="protein sequence ID" value="MDC4240919.1"/>
    <property type="molecule type" value="Genomic_DNA"/>
</dbReference>
<keyword evidence="2" id="KW-1185">Reference proteome</keyword>
<proteinExistence type="predicted"/>